<organism evidence="3 4">
    <name type="scientific">Aedes albopictus</name>
    <name type="common">Asian tiger mosquito</name>
    <name type="synonym">Stegomyia albopicta</name>
    <dbReference type="NCBI Taxonomy" id="7160"/>
    <lineage>
        <taxon>Eukaryota</taxon>
        <taxon>Metazoa</taxon>
        <taxon>Ecdysozoa</taxon>
        <taxon>Arthropoda</taxon>
        <taxon>Hexapoda</taxon>
        <taxon>Insecta</taxon>
        <taxon>Pterygota</taxon>
        <taxon>Neoptera</taxon>
        <taxon>Endopterygota</taxon>
        <taxon>Diptera</taxon>
        <taxon>Nematocera</taxon>
        <taxon>Culicoidea</taxon>
        <taxon>Culicidae</taxon>
        <taxon>Culicinae</taxon>
        <taxon>Aedini</taxon>
        <taxon>Aedes</taxon>
        <taxon>Stegomyia</taxon>
    </lineage>
</organism>
<feature type="compositionally biased region" description="Polar residues" evidence="2">
    <location>
        <begin position="263"/>
        <end position="282"/>
    </location>
</feature>
<accession>A0ABM1Y9M4</accession>
<dbReference type="RefSeq" id="XP_062698814.1">
    <property type="nucleotide sequence ID" value="XM_062842830.1"/>
</dbReference>
<evidence type="ECO:0000313" key="3">
    <source>
        <dbReference type="EnsemblMetazoa" id="AALFPA23_007062.P9363"/>
    </source>
</evidence>
<keyword evidence="4" id="KW-1185">Reference proteome</keyword>
<name>A0ABM1Y9M4_AEDAL</name>
<dbReference type="GeneID" id="115262690"/>
<evidence type="ECO:0000313" key="4">
    <source>
        <dbReference type="Proteomes" id="UP000069940"/>
    </source>
</evidence>
<reference evidence="3" key="2">
    <citation type="submission" date="2025-05" db="UniProtKB">
        <authorList>
            <consortium name="EnsemblMetazoa"/>
        </authorList>
    </citation>
    <scope>IDENTIFICATION</scope>
    <source>
        <strain evidence="3">Foshan</strain>
    </source>
</reference>
<feature type="coiled-coil region" evidence="1">
    <location>
        <begin position="10"/>
        <end position="56"/>
    </location>
</feature>
<proteinExistence type="predicted"/>
<reference evidence="4" key="1">
    <citation type="journal article" date="2015" name="Proc. Natl. Acad. Sci. U.S.A.">
        <title>Genome sequence of the Asian Tiger mosquito, Aedes albopictus, reveals insights into its biology, genetics, and evolution.</title>
        <authorList>
            <person name="Chen X.G."/>
            <person name="Jiang X."/>
            <person name="Gu J."/>
            <person name="Xu M."/>
            <person name="Wu Y."/>
            <person name="Deng Y."/>
            <person name="Zhang C."/>
            <person name="Bonizzoni M."/>
            <person name="Dermauw W."/>
            <person name="Vontas J."/>
            <person name="Armbruster P."/>
            <person name="Huang X."/>
            <person name="Yang Y."/>
            <person name="Zhang H."/>
            <person name="He W."/>
            <person name="Peng H."/>
            <person name="Liu Y."/>
            <person name="Wu K."/>
            <person name="Chen J."/>
            <person name="Lirakis M."/>
            <person name="Topalis P."/>
            <person name="Van Leeuwen T."/>
            <person name="Hall A.B."/>
            <person name="Jiang X."/>
            <person name="Thorpe C."/>
            <person name="Mueller R.L."/>
            <person name="Sun C."/>
            <person name="Waterhouse R.M."/>
            <person name="Yan G."/>
            <person name="Tu Z.J."/>
            <person name="Fang X."/>
            <person name="James A.A."/>
        </authorList>
    </citation>
    <scope>NUCLEOTIDE SEQUENCE [LARGE SCALE GENOMIC DNA]</scope>
    <source>
        <strain evidence="4">Foshan</strain>
    </source>
</reference>
<feature type="region of interest" description="Disordered" evidence="2">
    <location>
        <begin position="252"/>
        <end position="342"/>
    </location>
</feature>
<dbReference type="EnsemblMetazoa" id="AALFPA23_007062.R9363">
    <property type="protein sequence ID" value="AALFPA23_007062.P9363"/>
    <property type="gene ID" value="AALFPA23_007062"/>
</dbReference>
<evidence type="ECO:0000256" key="2">
    <source>
        <dbReference type="SAM" id="MobiDB-lite"/>
    </source>
</evidence>
<evidence type="ECO:0000256" key="1">
    <source>
        <dbReference type="SAM" id="Coils"/>
    </source>
</evidence>
<protein>
    <submittedName>
        <fullName evidence="3">Uncharacterized protein</fullName>
    </submittedName>
</protein>
<dbReference type="Proteomes" id="UP000069940">
    <property type="component" value="Unassembled WGS sequence"/>
</dbReference>
<sequence length="342" mass="38875">MAPATRTEEIEQLKTMVEELKLQLATQNENDRDSELDELRSELTELRGQIAVGNKQGGDAFKLPDPFKFLSEFSGNKKELAAWLEEVDDLYNDFKVKNQSGGYSISSLYLRAIKNKIKGEARTLLCASGNPSTIDGIKKILVEHYGDEQDFITNLSTLFRLRKADRTHLRFFNEMKETSIRLKANLQSKPLTGLEIIEIITVTKYLDNIQEPLGSIIRNSKPRNLEEAYQAVLLNQNAEMRVKPQYSNQTYMGKHKSFKPHGANSSSQQHVQPNTSQPNPNKHSAYKKPAFQPKPRAEAHNNEVEEVNEPEPPVEVPTENDDLDYSDEELNFQTARGPKNKT</sequence>
<keyword evidence="1" id="KW-0175">Coiled coil</keyword>
<feature type="compositionally biased region" description="Acidic residues" evidence="2">
    <location>
        <begin position="318"/>
        <end position="330"/>
    </location>
</feature>